<gene>
    <name evidence="1" type="ORF">M421DRAFT_12093</name>
</gene>
<evidence type="ECO:0000313" key="2">
    <source>
        <dbReference type="Proteomes" id="UP000800082"/>
    </source>
</evidence>
<protein>
    <recommendedName>
        <fullName evidence="3">Cupredoxin</fullName>
    </recommendedName>
</protein>
<evidence type="ECO:0008006" key="3">
    <source>
        <dbReference type="Google" id="ProtNLM"/>
    </source>
</evidence>
<proteinExistence type="predicted"/>
<feature type="non-terminal residue" evidence="1">
    <location>
        <position position="127"/>
    </location>
</feature>
<dbReference type="Gene3D" id="2.60.40.420">
    <property type="entry name" value="Cupredoxins - blue copper proteins"/>
    <property type="match status" value="1"/>
</dbReference>
<dbReference type="InterPro" id="IPR008972">
    <property type="entry name" value="Cupredoxin"/>
</dbReference>
<evidence type="ECO:0000313" key="1">
    <source>
        <dbReference type="EMBL" id="KAF1923278.1"/>
    </source>
</evidence>
<dbReference type="Proteomes" id="UP000800082">
    <property type="component" value="Unassembled WGS sequence"/>
</dbReference>
<reference evidence="1" key="1">
    <citation type="journal article" date="2020" name="Stud. Mycol.">
        <title>101 Dothideomycetes genomes: a test case for predicting lifestyles and emergence of pathogens.</title>
        <authorList>
            <person name="Haridas S."/>
            <person name="Albert R."/>
            <person name="Binder M."/>
            <person name="Bloem J."/>
            <person name="Labutti K."/>
            <person name="Salamov A."/>
            <person name="Andreopoulos B."/>
            <person name="Baker S."/>
            <person name="Barry K."/>
            <person name="Bills G."/>
            <person name="Bluhm B."/>
            <person name="Cannon C."/>
            <person name="Castanera R."/>
            <person name="Culley D."/>
            <person name="Daum C."/>
            <person name="Ezra D."/>
            <person name="Gonzalez J."/>
            <person name="Henrissat B."/>
            <person name="Kuo A."/>
            <person name="Liang C."/>
            <person name="Lipzen A."/>
            <person name="Lutzoni F."/>
            <person name="Magnuson J."/>
            <person name="Mondo S."/>
            <person name="Nolan M."/>
            <person name="Ohm R."/>
            <person name="Pangilinan J."/>
            <person name="Park H.-J."/>
            <person name="Ramirez L."/>
            <person name="Alfaro M."/>
            <person name="Sun H."/>
            <person name="Tritt A."/>
            <person name="Yoshinaga Y."/>
            <person name="Zwiers L.-H."/>
            <person name="Turgeon B."/>
            <person name="Goodwin S."/>
            <person name="Spatafora J."/>
            <person name="Crous P."/>
            <person name="Grigoriev I."/>
        </authorList>
    </citation>
    <scope>NUCLEOTIDE SEQUENCE</scope>
    <source>
        <strain evidence="1">CBS 183.55</strain>
    </source>
</reference>
<accession>A0A6A5R7Y2</accession>
<name>A0A6A5R7Y2_9PLEO</name>
<organism evidence="1 2">
    <name type="scientific">Didymella exigua CBS 183.55</name>
    <dbReference type="NCBI Taxonomy" id="1150837"/>
    <lineage>
        <taxon>Eukaryota</taxon>
        <taxon>Fungi</taxon>
        <taxon>Dikarya</taxon>
        <taxon>Ascomycota</taxon>
        <taxon>Pezizomycotina</taxon>
        <taxon>Dothideomycetes</taxon>
        <taxon>Pleosporomycetidae</taxon>
        <taxon>Pleosporales</taxon>
        <taxon>Pleosporineae</taxon>
        <taxon>Didymellaceae</taxon>
        <taxon>Didymella</taxon>
    </lineage>
</organism>
<dbReference type="AlphaFoldDB" id="A0A6A5R7Y2"/>
<dbReference type="SUPFAM" id="SSF49503">
    <property type="entry name" value="Cupredoxins"/>
    <property type="match status" value="1"/>
</dbReference>
<dbReference type="GeneID" id="54344941"/>
<keyword evidence="2" id="KW-1185">Reference proteome</keyword>
<dbReference type="OrthoDB" id="2331100at2759"/>
<dbReference type="PANTHER" id="PTHR34883:SF16">
    <property type="entry name" value="RICH PROTEIN, PUTATIVE-RELATED"/>
    <property type="match status" value="1"/>
</dbReference>
<sequence>ATGTAAMSRPTTTVTVGEAGKLIFSPSSLNASAGSVIAFDFLGLNHTLTQSTIGNPCRSNQGLNTGFQQFNPANVSGKFIVEIKVTDQDPKWFFCAQTVKRSHCQAGMVFSLNPHGTHAQFLHNALA</sequence>
<dbReference type="EMBL" id="ML979007">
    <property type="protein sequence ID" value="KAF1923278.1"/>
    <property type="molecule type" value="Genomic_DNA"/>
</dbReference>
<feature type="non-terminal residue" evidence="1">
    <location>
        <position position="1"/>
    </location>
</feature>
<dbReference type="InterPro" id="IPR052953">
    <property type="entry name" value="Ser-rich/MCO-related"/>
</dbReference>
<dbReference type="RefSeq" id="XP_033443531.1">
    <property type="nucleotide sequence ID" value="XM_033587295.1"/>
</dbReference>
<dbReference type="PANTHER" id="PTHR34883">
    <property type="entry name" value="SERINE-RICH PROTEIN, PUTATIVE-RELATED-RELATED"/>
    <property type="match status" value="1"/>
</dbReference>